<dbReference type="EMBL" id="OX459963">
    <property type="protein sequence ID" value="CAI9168026.1"/>
    <property type="molecule type" value="Genomic_DNA"/>
</dbReference>
<feature type="region of interest" description="Disordered" evidence="1">
    <location>
        <begin position="93"/>
        <end position="124"/>
    </location>
</feature>
<name>A0ABN8Z4G9_RANTA</name>
<keyword evidence="3" id="KW-1185">Reference proteome</keyword>
<proteinExistence type="predicted"/>
<reference evidence="2" key="1">
    <citation type="submission" date="2023-04" db="EMBL/GenBank/DDBJ databases">
        <authorList>
            <consortium name="ELIXIR-Norway"/>
        </authorList>
    </citation>
    <scope>NUCLEOTIDE SEQUENCE [LARGE SCALE GENOMIC DNA]</scope>
</reference>
<feature type="region of interest" description="Disordered" evidence="1">
    <location>
        <begin position="1"/>
        <end position="65"/>
    </location>
</feature>
<feature type="compositionally biased region" description="Pro residues" evidence="1">
    <location>
        <begin position="1"/>
        <end position="12"/>
    </location>
</feature>
<evidence type="ECO:0000313" key="2">
    <source>
        <dbReference type="EMBL" id="CAI9168026.1"/>
    </source>
</evidence>
<evidence type="ECO:0000313" key="3">
    <source>
        <dbReference type="Proteomes" id="UP001176941"/>
    </source>
</evidence>
<sequence length="124" mass="13139">METARTPPPPRPRVSSSSSESPVLSSPPTPALALQPRSCIAPWRPSSELSQGRKRQGAARGEIAEGSGEPACYWVLLPAAGARGQWPQSARLSSLTQRPCRADASISPPRASLSPGGSRVTRWE</sequence>
<dbReference type="Proteomes" id="UP001176941">
    <property type="component" value="Chromosome 27"/>
</dbReference>
<accession>A0ABN8Z4G9</accession>
<feature type="compositionally biased region" description="Low complexity" evidence="1">
    <location>
        <begin position="13"/>
        <end position="24"/>
    </location>
</feature>
<evidence type="ECO:0000256" key="1">
    <source>
        <dbReference type="SAM" id="MobiDB-lite"/>
    </source>
</evidence>
<gene>
    <name evidence="2" type="ORF">MRATA1EN1_LOCUS16988</name>
</gene>
<protein>
    <submittedName>
        <fullName evidence="2">Uncharacterized protein</fullName>
    </submittedName>
</protein>
<organism evidence="2 3">
    <name type="scientific">Rangifer tarandus platyrhynchus</name>
    <name type="common">Svalbard reindeer</name>
    <dbReference type="NCBI Taxonomy" id="3082113"/>
    <lineage>
        <taxon>Eukaryota</taxon>
        <taxon>Metazoa</taxon>
        <taxon>Chordata</taxon>
        <taxon>Craniata</taxon>
        <taxon>Vertebrata</taxon>
        <taxon>Euteleostomi</taxon>
        <taxon>Mammalia</taxon>
        <taxon>Eutheria</taxon>
        <taxon>Laurasiatheria</taxon>
        <taxon>Artiodactyla</taxon>
        <taxon>Ruminantia</taxon>
        <taxon>Pecora</taxon>
        <taxon>Cervidae</taxon>
        <taxon>Odocoileinae</taxon>
        <taxon>Rangifer</taxon>
    </lineage>
</organism>